<keyword evidence="2" id="KW-1185">Reference proteome</keyword>
<gene>
    <name evidence="1" type="ORF">ANN_16107</name>
</gene>
<reference evidence="1 2" key="1">
    <citation type="journal article" date="2022" name="Allergy">
        <title>Genome assembly and annotation of Periplaneta americana reveal a comprehensive cockroach allergen profile.</title>
        <authorList>
            <person name="Wang L."/>
            <person name="Xiong Q."/>
            <person name="Saelim N."/>
            <person name="Wang L."/>
            <person name="Nong W."/>
            <person name="Wan A.T."/>
            <person name="Shi M."/>
            <person name="Liu X."/>
            <person name="Cao Q."/>
            <person name="Hui J.H.L."/>
            <person name="Sookrung N."/>
            <person name="Leung T.F."/>
            <person name="Tungtrongchitr A."/>
            <person name="Tsui S.K.W."/>
        </authorList>
    </citation>
    <scope>NUCLEOTIDE SEQUENCE [LARGE SCALE GENOMIC DNA]</scope>
    <source>
        <strain evidence="1">PWHHKU_190912</strain>
    </source>
</reference>
<proteinExistence type="predicted"/>
<protein>
    <recommendedName>
        <fullName evidence="3">Transposase</fullName>
    </recommendedName>
</protein>
<feature type="non-terminal residue" evidence="1">
    <location>
        <position position="1"/>
    </location>
</feature>
<dbReference type="EMBL" id="JAJSOF020000027">
    <property type="protein sequence ID" value="KAJ4433795.1"/>
    <property type="molecule type" value="Genomic_DNA"/>
</dbReference>
<accession>A0ABQ8SI22</accession>
<evidence type="ECO:0000313" key="2">
    <source>
        <dbReference type="Proteomes" id="UP001148838"/>
    </source>
</evidence>
<evidence type="ECO:0000313" key="1">
    <source>
        <dbReference type="EMBL" id="KAJ4433795.1"/>
    </source>
</evidence>
<organism evidence="1 2">
    <name type="scientific">Periplaneta americana</name>
    <name type="common">American cockroach</name>
    <name type="synonym">Blatta americana</name>
    <dbReference type="NCBI Taxonomy" id="6978"/>
    <lineage>
        <taxon>Eukaryota</taxon>
        <taxon>Metazoa</taxon>
        <taxon>Ecdysozoa</taxon>
        <taxon>Arthropoda</taxon>
        <taxon>Hexapoda</taxon>
        <taxon>Insecta</taxon>
        <taxon>Pterygota</taxon>
        <taxon>Neoptera</taxon>
        <taxon>Polyneoptera</taxon>
        <taxon>Dictyoptera</taxon>
        <taxon>Blattodea</taxon>
        <taxon>Blattoidea</taxon>
        <taxon>Blattidae</taxon>
        <taxon>Blattinae</taxon>
        <taxon>Periplaneta</taxon>
    </lineage>
</organism>
<dbReference type="PANTHER" id="PTHR46060:SF1">
    <property type="entry name" value="MARINER MOS1 TRANSPOSASE-LIKE PROTEIN"/>
    <property type="match status" value="1"/>
</dbReference>
<comment type="caution">
    <text evidence="1">The sequence shown here is derived from an EMBL/GenBank/DDBJ whole genome shotgun (WGS) entry which is preliminary data.</text>
</comment>
<dbReference type="Gene3D" id="3.30.420.10">
    <property type="entry name" value="Ribonuclease H-like superfamily/Ribonuclease H"/>
    <property type="match status" value="1"/>
</dbReference>
<name>A0ABQ8SI22_PERAM</name>
<sequence length="174" mass="20149">GVMRGSKTNMTFTVTGASEFSQRSVVQFLAPEGVSPIEIHRSMKKVYVDNCMLRDRVYEWTKRYQQGRTSLEDGRPAPWPMGPKWLTNEQKQHRMGLSLQHLMRYEQEVEAFLERIVTVECNMVQLRTAEQATHHAVDGRQITTPKKFRNFTTAGKVMLMLLFESEGPLLCHFI</sequence>
<dbReference type="Proteomes" id="UP001148838">
    <property type="component" value="Unassembled WGS sequence"/>
</dbReference>
<dbReference type="InterPro" id="IPR052709">
    <property type="entry name" value="Transposase-MT_Hybrid"/>
</dbReference>
<evidence type="ECO:0008006" key="3">
    <source>
        <dbReference type="Google" id="ProtNLM"/>
    </source>
</evidence>
<dbReference type="PANTHER" id="PTHR46060">
    <property type="entry name" value="MARINER MOS1 TRANSPOSASE-LIKE PROTEIN"/>
    <property type="match status" value="1"/>
</dbReference>
<dbReference type="InterPro" id="IPR036397">
    <property type="entry name" value="RNaseH_sf"/>
</dbReference>